<feature type="region of interest" description="Disordered" evidence="1">
    <location>
        <begin position="289"/>
        <end position="312"/>
    </location>
</feature>
<feature type="compositionally biased region" description="Basic and acidic residues" evidence="1">
    <location>
        <begin position="295"/>
        <end position="312"/>
    </location>
</feature>
<feature type="domain" description="Symplekin C-terminal" evidence="3">
    <location>
        <begin position="796"/>
        <end position="974"/>
    </location>
</feature>
<organism evidence="4 5">
    <name type="scientific">Carex littledalei</name>
    <dbReference type="NCBI Taxonomy" id="544730"/>
    <lineage>
        <taxon>Eukaryota</taxon>
        <taxon>Viridiplantae</taxon>
        <taxon>Streptophyta</taxon>
        <taxon>Embryophyta</taxon>
        <taxon>Tracheophyta</taxon>
        <taxon>Spermatophyta</taxon>
        <taxon>Magnoliopsida</taxon>
        <taxon>Liliopsida</taxon>
        <taxon>Poales</taxon>
        <taxon>Cyperaceae</taxon>
        <taxon>Cyperoideae</taxon>
        <taxon>Cariceae</taxon>
        <taxon>Carex</taxon>
        <taxon>Carex subgen. Euthyceras</taxon>
    </lineage>
</organism>
<name>A0A833R8K4_9POAL</name>
<dbReference type="OrthoDB" id="331600at2759"/>
<dbReference type="PANTHER" id="PTHR47184:SF2">
    <property type="entry name" value="SYMPLEKIN"/>
    <property type="match status" value="1"/>
</dbReference>
<dbReference type="InterPro" id="IPR011989">
    <property type="entry name" value="ARM-like"/>
</dbReference>
<dbReference type="Pfam" id="PF11935">
    <property type="entry name" value="SYMPK_PTA1_N"/>
    <property type="match status" value="1"/>
</dbReference>
<dbReference type="Proteomes" id="UP000623129">
    <property type="component" value="Unassembled WGS sequence"/>
</dbReference>
<dbReference type="AlphaFoldDB" id="A0A833R8K4"/>
<gene>
    <name evidence="4" type="ORF">FCM35_KLT03152</name>
</gene>
<dbReference type="InterPro" id="IPR022075">
    <property type="entry name" value="Symplekin_C"/>
</dbReference>
<protein>
    <submittedName>
        <fullName evidence="4">Symplekin</fullName>
    </submittedName>
</protein>
<feature type="domain" description="Symplekin/Pta1 N-terminal" evidence="2">
    <location>
        <begin position="31"/>
        <end position="250"/>
    </location>
</feature>
<evidence type="ECO:0000313" key="5">
    <source>
        <dbReference type="Proteomes" id="UP000623129"/>
    </source>
</evidence>
<dbReference type="Gene3D" id="1.25.10.10">
    <property type="entry name" value="Leucine-rich Repeat Variant"/>
    <property type="match status" value="1"/>
</dbReference>
<dbReference type="PANTHER" id="PTHR47184">
    <property type="entry name" value="PHOSPHATIDYLINOSITOL 3-AND 4-KINASE FAMILY PROTEIN-RELATED"/>
    <property type="match status" value="1"/>
</dbReference>
<evidence type="ECO:0000259" key="3">
    <source>
        <dbReference type="Pfam" id="PF12295"/>
    </source>
</evidence>
<accession>A0A833R8K4</accession>
<reference evidence="4" key="1">
    <citation type="submission" date="2020-01" db="EMBL/GenBank/DDBJ databases">
        <title>Genome sequence of Kobresia littledalei, the first chromosome-level genome in the family Cyperaceae.</title>
        <authorList>
            <person name="Qu G."/>
        </authorList>
    </citation>
    <scope>NUCLEOTIDE SEQUENCE</scope>
    <source>
        <strain evidence="4">C.B.Clarke</strain>
        <tissue evidence="4">Leaf</tissue>
    </source>
</reference>
<feature type="region of interest" description="Disordered" evidence="1">
    <location>
        <begin position="398"/>
        <end position="425"/>
    </location>
</feature>
<sequence>MRLMVGIGSKHPAMLPELMPSLVILLADGTPAVMKQAITTGSHLFRVVLVKLVFQVLYSNEVQDPLKLSWEWLLKLKDLVFSMAFQATGNEEIRLRAVKFATAVILLYTPDPNICSDLPLQMSDNCRFNVLWLRRGHPLLNIGDLAMEASQNLILLLDQLKFPQVKSLSGSMIKGFINSLTAIAQRRPAFYGRILPVLLDLNPSNSLLKEVQLLSVLQALKNAYSECLKCVHSTAEPWCARIMQALKAMDSGGAADSKVLSGGIPSYNETKEPSTFKNEGCTKRRIFEETIDGTSEDRHPSSKRVRQDTVKETEEVVSVNQLGSMFPLLEEQGERAANSLEVLSSSISSELLADIVLANMHNLPPARPGGDKEDNGVPDSDMLATFTQLASLFQDPNLPGFNSTATKKDRAQHLPAEQGRGPGASSLQLVPPIMRAIKRELTKENKDQLQREAFVRIIESDEQLLVAGGTHMRMSLLPQIGVKFPLELNPWEALQKYVLSDYVERKGHELIVRVLYRLYLESQQSQDSHISSTATSIYESFLVTVAKALRDKFPASDKSLNKLFAEVPYLPEGVFKVLEGLCSPSLERSNAEKHDKETPSGDRITQGLSCVWSLIVLRPINRDRCLQIAFESAVHPLEEVRMKAIRLITNKLYSLVAISKRIEEFATEKLWSVVGSDPATDELNADSQQDPVLGITEAQQCMSLYFALCTKQHNLLHEIFVLFGDMPHPAKQVVHEHIPLIVRSIITSSDLLGIISDPPSGSERLVMKVLETLTDGLIPSRYLISAIKKLYAKIKDVDFLIPVLAYLPKEEILPLFPDLVNLPMDKLQTALSRMLPAVPQSASSLTPSEVLKAIHNIEPEKDGVPLKKLMEALSACFELKTIFTQQVLAKALNLLVEQIPLPFLFMRTVIQAIGVFPGLVDFSMEIMSRLVKKQVWNYPQLWMGFVKYAIHTKPHSFGALLQVPAPQLANALSKYPILKGPLVEHASQPHIRSTLPRSLLVVLGLLQDRQPPDPT</sequence>
<dbReference type="InterPro" id="IPR032460">
    <property type="entry name" value="Symplekin/Pta1_N"/>
</dbReference>
<proteinExistence type="predicted"/>
<dbReference type="Pfam" id="PF12295">
    <property type="entry name" value="Symplekin_C"/>
    <property type="match status" value="1"/>
</dbReference>
<evidence type="ECO:0000256" key="1">
    <source>
        <dbReference type="SAM" id="MobiDB-lite"/>
    </source>
</evidence>
<dbReference type="EMBL" id="SWLB01000012">
    <property type="protein sequence ID" value="KAF3331746.1"/>
    <property type="molecule type" value="Genomic_DNA"/>
</dbReference>
<evidence type="ECO:0000259" key="2">
    <source>
        <dbReference type="Pfam" id="PF11935"/>
    </source>
</evidence>
<comment type="caution">
    <text evidence="4">The sequence shown here is derived from an EMBL/GenBank/DDBJ whole genome shotgun (WGS) entry which is preliminary data.</text>
</comment>
<evidence type="ECO:0000313" key="4">
    <source>
        <dbReference type="EMBL" id="KAF3331746.1"/>
    </source>
</evidence>
<keyword evidence="5" id="KW-1185">Reference proteome</keyword>